<evidence type="ECO:0000313" key="8">
    <source>
        <dbReference type="Proteomes" id="UP000000374"/>
    </source>
</evidence>
<feature type="domain" description="Major facilitator superfamily (MFS) profile" evidence="6">
    <location>
        <begin position="253"/>
        <end position="440"/>
    </location>
</feature>
<feature type="transmembrane region" description="Helical" evidence="5">
    <location>
        <begin position="39"/>
        <end position="64"/>
    </location>
</feature>
<feature type="transmembrane region" description="Helical" evidence="5">
    <location>
        <begin position="405"/>
        <end position="424"/>
    </location>
</feature>
<keyword evidence="1 5" id="KW-0812">Transmembrane</keyword>
<dbReference type="eggNOG" id="COG2814">
    <property type="taxonomic scope" value="Bacteria"/>
</dbReference>
<feature type="transmembrane region" description="Helical" evidence="5">
    <location>
        <begin position="70"/>
        <end position="91"/>
    </location>
</feature>
<dbReference type="EMBL" id="CP000542">
    <property type="protein sequence ID" value="ABM60654.1"/>
    <property type="molecule type" value="Genomic_DNA"/>
</dbReference>
<organism evidence="7 8">
    <name type="scientific">Verminephrobacter eiseniae (strain EF01-2)</name>
    <dbReference type="NCBI Taxonomy" id="391735"/>
    <lineage>
        <taxon>Bacteria</taxon>
        <taxon>Pseudomonadati</taxon>
        <taxon>Pseudomonadota</taxon>
        <taxon>Betaproteobacteria</taxon>
        <taxon>Burkholderiales</taxon>
        <taxon>Comamonadaceae</taxon>
        <taxon>Verminephrobacter</taxon>
    </lineage>
</organism>
<dbReference type="InterPro" id="IPR036259">
    <property type="entry name" value="MFS_trans_sf"/>
</dbReference>
<feature type="region of interest" description="Disordered" evidence="4">
    <location>
        <begin position="1"/>
        <end position="20"/>
    </location>
</feature>
<feature type="transmembrane region" description="Helical" evidence="5">
    <location>
        <begin position="103"/>
        <end position="125"/>
    </location>
</feature>
<protein>
    <submittedName>
        <fullName evidence="7">Major facilitator superfamily MFS_1</fullName>
    </submittedName>
</protein>
<dbReference type="PANTHER" id="PTHR23526">
    <property type="entry name" value="INTEGRAL MEMBRANE TRANSPORT PROTEIN-RELATED"/>
    <property type="match status" value="1"/>
</dbReference>
<feature type="transmembrane region" description="Helical" evidence="5">
    <location>
        <begin position="258"/>
        <end position="276"/>
    </location>
</feature>
<dbReference type="InterPro" id="IPR052528">
    <property type="entry name" value="Sugar_transport-like"/>
</dbReference>
<dbReference type="AlphaFoldDB" id="A1WSP7"/>
<dbReference type="GO" id="GO:0022857">
    <property type="term" value="F:transmembrane transporter activity"/>
    <property type="evidence" value="ECO:0007669"/>
    <property type="project" value="InterPro"/>
</dbReference>
<dbReference type="OrthoDB" id="3573349at2"/>
<dbReference type="Pfam" id="PF07690">
    <property type="entry name" value="MFS_1"/>
    <property type="match status" value="1"/>
</dbReference>
<dbReference type="STRING" id="391735.Veis_4967"/>
<keyword evidence="2 5" id="KW-1133">Transmembrane helix</keyword>
<name>A1WSP7_VEREI</name>
<dbReference type="Gene3D" id="1.20.1250.20">
    <property type="entry name" value="MFS general substrate transporter like domains"/>
    <property type="match status" value="2"/>
</dbReference>
<dbReference type="SUPFAM" id="SSF103473">
    <property type="entry name" value="MFS general substrate transporter"/>
    <property type="match status" value="1"/>
</dbReference>
<feature type="transmembrane region" description="Helical" evidence="5">
    <location>
        <begin position="288"/>
        <end position="306"/>
    </location>
</feature>
<feature type="transmembrane region" description="Helical" evidence="5">
    <location>
        <begin position="377"/>
        <end position="399"/>
    </location>
</feature>
<dbReference type="Proteomes" id="UP000000374">
    <property type="component" value="Chromosome"/>
</dbReference>
<feature type="transmembrane region" description="Helical" evidence="5">
    <location>
        <begin position="318"/>
        <end position="336"/>
    </location>
</feature>
<evidence type="ECO:0000256" key="4">
    <source>
        <dbReference type="SAM" id="MobiDB-lite"/>
    </source>
</evidence>
<evidence type="ECO:0000256" key="2">
    <source>
        <dbReference type="ARBA" id="ARBA00022989"/>
    </source>
</evidence>
<evidence type="ECO:0000259" key="6">
    <source>
        <dbReference type="PROSITE" id="PS50850"/>
    </source>
</evidence>
<dbReference type="PROSITE" id="PS50850">
    <property type="entry name" value="MFS"/>
    <property type="match status" value="1"/>
</dbReference>
<keyword evidence="8" id="KW-1185">Reference proteome</keyword>
<gene>
    <name evidence="7" type="ordered locus">Veis_4967</name>
</gene>
<dbReference type="GeneID" id="76463224"/>
<accession>A1WSP7</accession>
<dbReference type="HOGENOM" id="CLU_048252_1_0_4"/>
<feature type="transmembrane region" description="Helical" evidence="5">
    <location>
        <begin position="200"/>
        <end position="222"/>
    </location>
</feature>
<proteinExistence type="predicted"/>
<feature type="transmembrane region" description="Helical" evidence="5">
    <location>
        <begin position="168"/>
        <end position="188"/>
    </location>
</feature>
<feature type="transmembrane region" description="Helical" evidence="5">
    <location>
        <begin position="131"/>
        <end position="156"/>
    </location>
</feature>
<dbReference type="PANTHER" id="PTHR23526:SF1">
    <property type="entry name" value="MAJOR FACILITATOR SUPERFAMILY MFS_1"/>
    <property type="match status" value="1"/>
</dbReference>
<feature type="transmembrane region" description="Helical" evidence="5">
    <location>
        <begin position="342"/>
        <end position="365"/>
    </location>
</feature>
<sequence length="440" mass="47282">MISHRDPNATATPDSSASDEARYDAQVLRDLPRNFAANLAHGMLGMTGFRLMSAPTFVPAYIYMLSGSKLAVGLALGAQFLGMTLSSIWGATLIEHRNQVMRVVYAVGWLMRLQILGLALSAFVLSGSWALGAACVFLALFGFFGGVQGVTFNVLMSKVIPVTQRGRLTGMRNFLGGLTASGVAYLGGEYLVGSNAFGNGYASTFMLAFILTSIGISALAFVREPKSLTVRASPSRFMQRLADVPGLLRADPHYRRFFFARALAALGTSAVPFYILHAGQFVRLSGATLGYFSLAFLLSQMISNLAWGRIADRHGYRLVFILGVCMWCGATLLLVLGGSLPLFLLAFCGLGAGFGGYQVAAQNFVLEFGKAHELPMLIAISDTASHLMMAIGPLVGGIIATQLGYAPIFWMALAFKTLALAMVLRIEEPRHRQRAGMRAC</sequence>
<dbReference type="RefSeq" id="WP_011812632.1">
    <property type="nucleotide sequence ID" value="NC_008786.1"/>
</dbReference>
<dbReference type="KEGG" id="vei:Veis_4967"/>
<dbReference type="InterPro" id="IPR020846">
    <property type="entry name" value="MFS_dom"/>
</dbReference>
<feature type="compositionally biased region" description="Polar residues" evidence="4">
    <location>
        <begin position="9"/>
        <end position="18"/>
    </location>
</feature>
<evidence type="ECO:0000256" key="5">
    <source>
        <dbReference type="SAM" id="Phobius"/>
    </source>
</evidence>
<evidence type="ECO:0000256" key="1">
    <source>
        <dbReference type="ARBA" id="ARBA00022692"/>
    </source>
</evidence>
<keyword evidence="3 5" id="KW-0472">Membrane</keyword>
<dbReference type="InterPro" id="IPR011701">
    <property type="entry name" value="MFS"/>
</dbReference>
<evidence type="ECO:0000256" key="3">
    <source>
        <dbReference type="ARBA" id="ARBA00023136"/>
    </source>
</evidence>
<reference evidence="8" key="1">
    <citation type="submission" date="2006-12" db="EMBL/GenBank/DDBJ databases">
        <title>Complete sequence of chromosome 1 of Verminephrobacter eiseniae EF01-2.</title>
        <authorList>
            <person name="Copeland A."/>
            <person name="Lucas S."/>
            <person name="Lapidus A."/>
            <person name="Barry K."/>
            <person name="Detter J.C."/>
            <person name="Glavina del Rio T."/>
            <person name="Dalin E."/>
            <person name="Tice H."/>
            <person name="Pitluck S."/>
            <person name="Chertkov O."/>
            <person name="Brettin T."/>
            <person name="Bruce D."/>
            <person name="Han C."/>
            <person name="Tapia R."/>
            <person name="Gilna P."/>
            <person name="Schmutz J."/>
            <person name="Larimer F."/>
            <person name="Land M."/>
            <person name="Hauser L."/>
            <person name="Kyrpides N."/>
            <person name="Kim E."/>
            <person name="Stahl D."/>
            <person name="Richardson P."/>
        </authorList>
    </citation>
    <scope>NUCLEOTIDE SEQUENCE [LARGE SCALE GENOMIC DNA]</scope>
    <source>
        <strain evidence="8">EF01-2</strain>
    </source>
</reference>
<evidence type="ECO:0000313" key="7">
    <source>
        <dbReference type="EMBL" id="ABM60654.1"/>
    </source>
</evidence>